<keyword evidence="2 5" id="KW-0812">Transmembrane</keyword>
<feature type="transmembrane region" description="Helical" evidence="5">
    <location>
        <begin position="923"/>
        <end position="946"/>
    </location>
</feature>
<dbReference type="PANTHER" id="PTHR12308">
    <property type="entry name" value="ANOCTAMIN"/>
    <property type="match status" value="1"/>
</dbReference>
<sequence>MDTISDNSLSQSYIKDASIQLKTNNENNQENQEATYLKRKVKAIQNFCEKYSVFLHFLLGIDLKKHELEMLEQMWGNFSSETQETQLPDAIIKFPNPDYGSSNSHSISGIEGFELIKTLVKFNKGSIEEKILLKACEGVLQVLDNSKENTKHSRRKLFRQKVRRENQFIQFENTEESKRFETSATINEEDQSEKFKDKLILKLNNKLTGSWQFGSDQNQINEAFEIDYKLLKFLPNKKLNKGGYLIKYDKKWQRTKKDTKDFSTLVRNLICLVLCRQGYFTQQFLSKNGKYIFCSLFATEESLKIQAENQGLFKLLNIQFIDLFSFEPLDKSFRPLRLNNRLWKPQNYKNLSQMFMYLRPILIQLIQEIDFKRIAREVNQSGINQKLFNYGLDLYDDQDSPTDLEWVAFYYYLTHLHEQLDIARKSFKIDNDVAALINKQISALDLYLRRAKSNSLNELDLDIKISKTFYQDLEAIKTKKIDKFQKDASNMIEEYKNIFNLTTVPYTKLIKVLKKEQLAKKYLEIFKESLKVANNEKKYLKCLWDLVKLQEPLNMKTKYSNPQTDRSLHHKHCQLMCWKKYQLNQGEKVTIFQSSERLRLAYLNIFQSFDITLLYQKNLIKQLFCLHDNFELFGLYYSSYDNLSRNREQFYQEKLFDIGTQLKFHLLLPMKMKFDLLCQYFGESVGTYFYFLCFFSQMLLYQNCLGLTYYMIQIPNDLQQYLSILEIIYLVCQLQITSLYTAKWEQQLKIFNQSFGVNSQEDIDTTSYKSIGEPKRSLINDQMNVPQINELDQIFRECISMIIFVLLQLLCSVLFVALYFLCVWFQSLFKQTTNQSNFEIIVIATLHLILNKLYTFHAQKAIQHLVDFEQLRTIQALKQSYNLKLYSFSITQQLGPLLILRFFNHSFQLVCSNDSCEQYIGYYFLTYIIIKSVEKLCVFLFNFYSLRRQPLFIYKFQQEDINQYIEVQSKKPSNIKDQYFNCIEENLQQNMVELTILTYFAYIYPITYFMQWLLFVVQIYADKAQYLYYYQRPWPSIDCFVKVWNNILKYIILSSIIISSYGLSNSLIFEKRSQIFIFVSFMLLSFTLNFIYQVWYSETPHFLQKLTLRQKYLVKSTLEKFKKKNKTTDYVDNKNLKRMPIYKFYGLKIQEQDEEFETMSSDSDLDKYYIRKEVMEAPILQDTEQITSKPKLKNRVRKAPIFVRSSSFYEKFIIQKKKKITNQEKIQKMFHQVDLLLNYHKSWTDLRFLQRNYYFPRKKQIIKNFDIVRYKIIQQSLKTQKSQAKLYIHNFYRKKIAKLKDSKEEHDIKELKGLKEKMRKYYNKHKWLNAQKFIFIKIKKAVWFNRFRKTSIKLNSKILISVFLKRLSAKQLPGEESNFEQFEKNNKGFEFKEVSLQSIINFSQQYTQNNVKLIPLSAGHTNLKYYSASYKKSSTFKDIIEKVRDTYIFDTQKLILQQIMMEYFEEEMFPMPEINFIKQFNETMWLANINEKKQPQLIQFLQLKHGQKLKYLQSINDDRGVSYIQGECYTRLSNHIDKIDDFYVKGYCLIIYQQSPITTLENVIKYRKKYHLHYSQDEILSFFYDNLLLLLREQHGDISTKNYLLDNKCYYLGNSIKPDTDNDIFCLAKVLISMITLTPFKNSLNSLADMEKHELYDVIIKMLNGSCNLSELLSFVKYQDKFQETFIVERQEINENLQCDFSEYLQLTLHRGNFSLRMKQFEKGLFYIHQFESILHRQIYKCGNNASEAFQGYIINNFMKYSINHQEMEEIVQVTMVFFIKFCIQMQTKSKNLNQTIQNTNNMMGNSKHTNQFSQQFELIQNCLADLIKNLDLVLIQLQININLEQITKQEAQALFGITKNQAGNVIKFKHHERIQLINQLRQNKKLIENLFQFRKTIRRFQNQFNALNCLGHYFKMEMPIAAKQIDDCIEIQMELIRSKNQLELTKELKDLSPDLYNYNQMSPKENKIDAFTFQINFSMSQFCQDDPTYFHQLLYYNYLQIEIWHDSENDIYERKARSFLLMGIENSPTYEYFCSYLKSIIFDEIPIIYIRKEQECEIGKFECVKLQKWIEQTYSYQSEYILSNDFQYKWKQVMTYSNLNQNIHNKQILHEQLKINPNDLRVQLYLIRIIQQILHLDCYFPLNYKIQQLKFQIDNVDREIYQNSYISQLQYLHHQITIPFYSWFHSNGLLQFRLYHIQSILFAFSPKNIENLENNEFSLRELSKNAVNVLNLQKDNRDILMKIKQILLEDSLLLIDVNLKKSQLFQILYSYLLIKIHQNQDLGQTLIQIQKEQSINIQPSIIMLMILQILLQSQQYDQMEFLIQFCKKSIITKSILFLQMHENFENDLNIIALYIPNKKIDLNFIQPYDSLYQRSSSVKFYDDINIYSRHLIHHFFYIQNFHEVIEYFEDNLNQIENNRELNHLKQLYENFLIYIKVSIGITKQEKAQDFILSIHSQILDDTNTLIAAINKHLMIRIYINQKEYHVALQYSYQVLQFFYAYENSKQITLEGDFQNKHFKKLSKFQQILSNFLPKDQTRKTQINQQSSDVYYCHLIDDEFICEIILNHVDILININQFKFSFFQVLNLLDKTQNQYQIAYLYKLLSLIFMVNINLEKQSIIQYDQQIMNEAKETIRERKLLINCYQSFKHQHSQQEIIAYNQQLAKLTFKQIVYQKFAKKPVREEIFFLVQLSAEKSLEFFQILSQQQKITNHIFYINIYLILAECHLQQFNFTQALANIDSAEEHTIEIYGKACHPQIGFLLLSRVLFRKKQQELQIQIIKELKSQNFFDISQIKTIALLLIQENKTVTYWIDIYQKNRDLQTFLKNVKDVIKLNQNFCDSFLFSDDSCSIEDIFREITRLFPSLNYISAQSYLSASHHFIYLDDNNQYRLQINQLLNSHA</sequence>
<evidence type="ECO:0000256" key="5">
    <source>
        <dbReference type="SAM" id="Phobius"/>
    </source>
</evidence>
<evidence type="ECO:0000256" key="2">
    <source>
        <dbReference type="ARBA" id="ARBA00022692"/>
    </source>
</evidence>
<feature type="domain" description="Anoctamin transmembrane" evidence="6">
    <location>
        <begin position="678"/>
        <end position="1108"/>
    </location>
</feature>
<name>A0A8S1P4E9_9CILI</name>
<keyword evidence="4 5" id="KW-0472">Membrane</keyword>
<feature type="transmembrane region" description="Helical" evidence="5">
    <location>
        <begin position="1075"/>
        <end position="1095"/>
    </location>
</feature>
<dbReference type="InterPro" id="IPR007632">
    <property type="entry name" value="Anoctamin"/>
</dbReference>
<evidence type="ECO:0000256" key="1">
    <source>
        <dbReference type="ARBA" id="ARBA00004141"/>
    </source>
</evidence>
<comment type="subcellular location">
    <subcellularLocation>
        <location evidence="1">Membrane</location>
        <topology evidence="1">Multi-pass membrane protein</topology>
    </subcellularLocation>
</comment>
<feature type="transmembrane region" description="Helical" evidence="5">
    <location>
        <begin position="999"/>
        <end position="1021"/>
    </location>
</feature>
<reference evidence="7" key="1">
    <citation type="submission" date="2021-01" db="EMBL/GenBank/DDBJ databases">
        <authorList>
            <consortium name="Genoscope - CEA"/>
            <person name="William W."/>
        </authorList>
    </citation>
    <scope>NUCLEOTIDE SEQUENCE</scope>
</reference>
<keyword evidence="8" id="KW-1185">Reference proteome</keyword>
<feature type="transmembrane region" description="Helical" evidence="5">
    <location>
        <begin position="1041"/>
        <end position="1063"/>
    </location>
</feature>
<dbReference type="GO" id="GO:0016020">
    <property type="term" value="C:membrane"/>
    <property type="evidence" value="ECO:0007669"/>
    <property type="project" value="UniProtKB-SubCell"/>
</dbReference>
<organism evidence="7 8">
    <name type="scientific">Paramecium sonneborni</name>
    <dbReference type="NCBI Taxonomy" id="65129"/>
    <lineage>
        <taxon>Eukaryota</taxon>
        <taxon>Sar</taxon>
        <taxon>Alveolata</taxon>
        <taxon>Ciliophora</taxon>
        <taxon>Intramacronucleata</taxon>
        <taxon>Oligohymenophorea</taxon>
        <taxon>Peniculida</taxon>
        <taxon>Parameciidae</taxon>
        <taxon>Paramecium</taxon>
    </lineage>
</organism>
<evidence type="ECO:0000256" key="3">
    <source>
        <dbReference type="ARBA" id="ARBA00022989"/>
    </source>
</evidence>
<dbReference type="InterPro" id="IPR049452">
    <property type="entry name" value="Anoctamin_TM"/>
</dbReference>
<gene>
    <name evidence="7" type="ORF">PSON_ATCC_30995.1.T0690129</name>
</gene>
<dbReference type="EMBL" id="CAJJDN010000069">
    <property type="protein sequence ID" value="CAD8097917.1"/>
    <property type="molecule type" value="Genomic_DNA"/>
</dbReference>
<dbReference type="Proteomes" id="UP000692954">
    <property type="component" value="Unassembled WGS sequence"/>
</dbReference>
<dbReference type="Pfam" id="PF04547">
    <property type="entry name" value="Anoctamin"/>
    <property type="match status" value="1"/>
</dbReference>
<evidence type="ECO:0000313" key="8">
    <source>
        <dbReference type="Proteomes" id="UP000692954"/>
    </source>
</evidence>
<evidence type="ECO:0000256" key="4">
    <source>
        <dbReference type="ARBA" id="ARBA00023136"/>
    </source>
</evidence>
<comment type="caution">
    <text evidence="7">The sequence shown here is derived from an EMBL/GenBank/DDBJ whole genome shotgun (WGS) entry which is preliminary data.</text>
</comment>
<evidence type="ECO:0000313" key="7">
    <source>
        <dbReference type="EMBL" id="CAD8097917.1"/>
    </source>
</evidence>
<evidence type="ECO:0000259" key="6">
    <source>
        <dbReference type="Pfam" id="PF04547"/>
    </source>
</evidence>
<dbReference type="PANTHER" id="PTHR12308:SF73">
    <property type="entry name" value="ANOCTAMIN"/>
    <property type="match status" value="1"/>
</dbReference>
<keyword evidence="3 5" id="KW-1133">Transmembrane helix</keyword>
<feature type="transmembrane region" description="Helical" evidence="5">
    <location>
        <begin position="799"/>
        <end position="825"/>
    </location>
</feature>
<proteinExistence type="predicted"/>
<dbReference type="GO" id="GO:0005254">
    <property type="term" value="F:chloride channel activity"/>
    <property type="evidence" value="ECO:0007669"/>
    <property type="project" value="TreeGrafter"/>
</dbReference>
<accession>A0A8S1P4E9</accession>
<protein>
    <recommendedName>
        <fullName evidence="6">Anoctamin transmembrane domain-containing protein</fullName>
    </recommendedName>
</protein>
<dbReference type="OrthoDB" id="296386at2759"/>